<evidence type="ECO:0000313" key="1">
    <source>
        <dbReference type="EMBL" id="AWN34432.1"/>
    </source>
</evidence>
<evidence type="ECO:0000313" key="2">
    <source>
        <dbReference type="Proteomes" id="UP000246058"/>
    </source>
</evidence>
<dbReference type="AlphaFoldDB" id="A0A2U8VLZ9"/>
<dbReference type="GO" id="GO:0016740">
    <property type="term" value="F:transferase activity"/>
    <property type="evidence" value="ECO:0007669"/>
    <property type="project" value="UniProtKB-KW"/>
</dbReference>
<keyword evidence="2" id="KW-1185">Reference proteome</keyword>
<dbReference type="OrthoDB" id="9807795at2"/>
<gene>
    <name evidence="1" type="ORF">DK427_00620</name>
</gene>
<organism evidence="1 2">
    <name type="scientific">Methylobacterium radiodurans</name>
    <dbReference type="NCBI Taxonomy" id="2202828"/>
    <lineage>
        <taxon>Bacteria</taxon>
        <taxon>Pseudomonadati</taxon>
        <taxon>Pseudomonadota</taxon>
        <taxon>Alphaproteobacteria</taxon>
        <taxon>Hyphomicrobiales</taxon>
        <taxon>Methylobacteriaceae</taxon>
        <taxon>Methylobacterium</taxon>
    </lineage>
</organism>
<accession>A0A2U8VLZ9</accession>
<dbReference type="EMBL" id="CP029551">
    <property type="protein sequence ID" value="AWN34432.1"/>
    <property type="molecule type" value="Genomic_DNA"/>
</dbReference>
<proteinExistence type="predicted"/>
<dbReference type="Proteomes" id="UP000246058">
    <property type="component" value="Chromosome"/>
</dbReference>
<reference evidence="1 2" key="1">
    <citation type="submission" date="2018-05" db="EMBL/GenBank/DDBJ databases">
        <title>Complete Genome Sequence of Methylobacterium sp. 17Sr1-43.</title>
        <authorList>
            <person name="Srinivasan S."/>
        </authorList>
    </citation>
    <scope>NUCLEOTIDE SEQUENCE [LARGE SCALE GENOMIC DNA]</scope>
    <source>
        <strain evidence="1 2">17Sr1-43</strain>
    </source>
</reference>
<protein>
    <submittedName>
        <fullName evidence="1">Glycosyltransferase family 2 protein</fullName>
    </submittedName>
</protein>
<dbReference type="Gene3D" id="3.90.550.10">
    <property type="entry name" value="Spore Coat Polysaccharide Biosynthesis Protein SpsA, Chain A"/>
    <property type="match status" value="1"/>
</dbReference>
<dbReference type="KEGG" id="meti:DK427_00620"/>
<dbReference type="InterPro" id="IPR029044">
    <property type="entry name" value="Nucleotide-diphossugar_trans"/>
</dbReference>
<keyword evidence="1" id="KW-0808">Transferase</keyword>
<dbReference type="RefSeq" id="WP_109949573.1">
    <property type="nucleotide sequence ID" value="NZ_CP029551.1"/>
</dbReference>
<sequence>MKIAIITPSRLKLSTLAGDEGSGVYFLEHAVRSAEAQQLDRPVELRFFVGVDPGTEIPARLAEHPLLTFVHSDRRTQVAALNAALQAVDDSWDLVGFLEDDDRWLPQYLSVAIPALDSFDFVSSTQLEVDESGEAVRINDFPTPSGWLMRRSTHARVGDVSMWSKWHYDNEWLGRLAETGLRRGHLVEATAPASLRDAQQVRPWLANVLSLGGPNSHLVRHGYVLPLVRRLVHPGSGTSAVGQGSTAKQESDAEYQGLVDRFGHIPW</sequence>
<name>A0A2U8VLZ9_9HYPH</name>
<dbReference type="SUPFAM" id="SSF53448">
    <property type="entry name" value="Nucleotide-diphospho-sugar transferases"/>
    <property type="match status" value="1"/>
</dbReference>